<name>A0A1H2VMU2_9BACL</name>
<dbReference type="InterPro" id="IPR055259">
    <property type="entry name" value="YkvP/CgeB_Glyco_trans-like"/>
</dbReference>
<dbReference type="Gene3D" id="3.40.50.2000">
    <property type="entry name" value="Glycogen Phosphorylase B"/>
    <property type="match status" value="1"/>
</dbReference>
<sequence length="334" mass="39139">MVGMRLLFIYSGIQTLSHLGENVVGAFKMLEKEMGNFHIQTHFPTTDPLANLAEKIKSFRPQIALVFCKDAHPMTRYIRNWAPGIPIGLWVVNDPYHLTDYEWMVPSYDFMLTQDSGCVPYYRNVKKRPAFHVPLAVNPVLYRPMNVSPTYQSDICFVGSAWPGRLPFFDRLRVLLMKKKFLIIGEGWEKLKYYHQLKRGIRTNKIPPDEVSRYYNGAKIVLNIHRTSDDLGRNPRKVPALTPNNRTFDIAACGAFQLASKRYDLGRYYQLGKEMVDYSDITDLKRKMIYYLNHEQQRKKIAEGAYQRTLQEHSYHVRMRRLVGILHGYLRRRN</sequence>
<proteinExistence type="predicted"/>
<dbReference type="Pfam" id="PF13524">
    <property type="entry name" value="Glyco_trans_1_2"/>
    <property type="match status" value="1"/>
</dbReference>
<feature type="domain" description="Spore protein YkvP/CgeB glycosyl transferase-like" evidence="1">
    <location>
        <begin position="177"/>
        <end position="323"/>
    </location>
</feature>
<dbReference type="Proteomes" id="UP000198534">
    <property type="component" value="Unassembled WGS sequence"/>
</dbReference>
<dbReference type="SUPFAM" id="SSF53756">
    <property type="entry name" value="UDP-Glycosyltransferase/glycogen phosphorylase"/>
    <property type="match status" value="1"/>
</dbReference>
<evidence type="ECO:0000259" key="1">
    <source>
        <dbReference type="Pfam" id="PF13524"/>
    </source>
</evidence>
<accession>A0A1H2VMU2</accession>
<evidence type="ECO:0000313" key="2">
    <source>
        <dbReference type="EMBL" id="SDW69617.1"/>
    </source>
</evidence>
<dbReference type="EMBL" id="FNNQ01000005">
    <property type="protein sequence ID" value="SDW69617.1"/>
    <property type="molecule type" value="Genomic_DNA"/>
</dbReference>
<dbReference type="STRING" id="1048340.SAMN05444487_105155"/>
<evidence type="ECO:0000313" key="3">
    <source>
        <dbReference type="Proteomes" id="UP000198534"/>
    </source>
</evidence>
<protein>
    <submittedName>
        <fullName evidence="2">Spore maturation protein CgeB</fullName>
    </submittedName>
</protein>
<dbReference type="AlphaFoldDB" id="A0A1H2VMU2"/>
<gene>
    <name evidence="2" type="ORF">SAMN05444487_105155</name>
</gene>
<reference evidence="2 3" key="1">
    <citation type="submission" date="2016-10" db="EMBL/GenBank/DDBJ databases">
        <authorList>
            <person name="de Groot N.N."/>
        </authorList>
    </citation>
    <scope>NUCLEOTIDE SEQUENCE [LARGE SCALE GENOMIC DNA]</scope>
    <source>
        <strain evidence="2 3">DSM 45610</strain>
    </source>
</reference>
<organism evidence="2 3">
    <name type="scientific">Marininema mesophilum</name>
    <dbReference type="NCBI Taxonomy" id="1048340"/>
    <lineage>
        <taxon>Bacteria</taxon>
        <taxon>Bacillati</taxon>
        <taxon>Bacillota</taxon>
        <taxon>Bacilli</taxon>
        <taxon>Bacillales</taxon>
        <taxon>Thermoactinomycetaceae</taxon>
        <taxon>Marininema</taxon>
    </lineage>
</organism>
<keyword evidence="3" id="KW-1185">Reference proteome</keyword>